<feature type="compositionally biased region" description="Basic residues" evidence="12">
    <location>
        <begin position="327"/>
        <end position="340"/>
    </location>
</feature>
<dbReference type="InterPro" id="IPR000194">
    <property type="entry name" value="ATPase_F1/V1/A1_a/bsu_nucl-bd"/>
</dbReference>
<evidence type="ECO:0000313" key="14">
    <source>
        <dbReference type="EMBL" id="BBY31118.1"/>
    </source>
</evidence>
<feature type="binding site" evidence="9">
    <location>
        <begin position="501"/>
        <end position="506"/>
    </location>
    <ligand>
        <name>ATP</name>
        <dbReference type="ChEBI" id="CHEBI:30616"/>
    </ligand>
</feature>
<feature type="compositionally biased region" description="Basic and acidic residues" evidence="12">
    <location>
        <begin position="187"/>
        <end position="213"/>
    </location>
</feature>
<evidence type="ECO:0000256" key="2">
    <source>
        <dbReference type="ARBA" id="ARBA00022741"/>
    </source>
</evidence>
<evidence type="ECO:0000256" key="6">
    <source>
        <dbReference type="ARBA" id="ARBA00022884"/>
    </source>
</evidence>
<feature type="region of interest" description="Disordered" evidence="12">
    <location>
        <begin position="74"/>
        <end position="358"/>
    </location>
</feature>
<dbReference type="RefSeq" id="WP_163800660.1">
    <property type="nucleotide sequence ID" value="NZ_AP022588.1"/>
</dbReference>
<dbReference type="GO" id="GO:0005524">
    <property type="term" value="F:ATP binding"/>
    <property type="evidence" value="ECO:0007669"/>
    <property type="project" value="UniProtKB-UniRule"/>
</dbReference>
<evidence type="ECO:0000256" key="10">
    <source>
        <dbReference type="NCBIfam" id="TIGR00767"/>
    </source>
</evidence>
<keyword evidence="15" id="KW-1185">Reference proteome</keyword>
<dbReference type="NCBIfam" id="TIGR00767">
    <property type="entry name" value="rho"/>
    <property type="match status" value="1"/>
</dbReference>
<dbReference type="SMART" id="SM00382">
    <property type="entry name" value="AAA"/>
    <property type="match status" value="1"/>
</dbReference>
<dbReference type="EC" id="3.6.4.-" evidence="9 10"/>
<dbReference type="InterPro" id="IPR011113">
    <property type="entry name" value="Rho_RNA-bd"/>
</dbReference>
<comment type="function">
    <text evidence="9">Facilitates transcription termination by a mechanism that involves Rho binding to the nascent RNA, activation of Rho's RNA-dependent ATPase activity, and release of the mRNA from the DNA template.</text>
</comment>
<evidence type="ECO:0000256" key="5">
    <source>
        <dbReference type="ARBA" id="ARBA00022840"/>
    </source>
</evidence>
<dbReference type="SUPFAM" id="SSF68912">
    <property type="entry name" value="Rho N-terminal domain-like"/>
    <property type="match status" value="1"/>
</dbReference>
<dbReference type="SUPFAM" id="SSF50249">
    <property type="entry name" value="Nucleic acid-binding proteins"/>
    <property type="match status" value="1"/>
</dbReference>
<sequence>MTDTDLITADGSSDDVATPDTTSSSSDSAAPETAGAVQTPTAETAPKGNAASGDRGTSLTAMVLPDLRALATQLGVKGSSGMRKGELIAAIREHRGETNGTATAATTAAAEPAQQAPEQTGQPAADAAAAPAATRPRRERRGASRQTGAPAAETEAGEARADEQPTPKVETPQVEKADATPAPEAQPADKVDDKPADKPDVKGESTDGDDSRRRQQTTKGGQGGQDDQGNTGGGNNRNRNRNDGGGNNRNDGGNNRNDGGNNRNDGGGNNRNDGGGNNRNDGGGNNRNDGGGNNRNDNRNDGGGNRTDNRNNNNNDDDDDDGDGRGGRRGRRFRDRRRRERGGSGEGGGGGDTELRDDDVVQPVAGILDVLDNYAFVRTSGYLAGPNDVYVSMNMVRKNGLRRGDAITGAVRVPREGENTGSNSNSNNPRQKFNPLVRIDTINGGPVEDARNRPDFTKLTPLYPNQRLRLETTPDRMSTRVIDLIMPIGKGQRALIVSPPKAGKTMILQDIANAIATNNPECHLMVVLVDERPEEVTDMQRSVKGEVIASTFDRPPSDHTQAAELAIERAKRLVEQGKDVVVLLDSITRLGRAYNNASPASGRILSGGVDSTALYPPKRFLGAARNIEFGGSLTIIATALVETGSTGDTVIFEEFKGTGNAELKLDRKIAERRVFPAVDVNPSNTRKDELLLSTDEFGVVHKLRRVLSGLDSHAAIDLLMSQLRKTKTNYEFLVQVSKTTPGMDRD</sequence>
<feature type="compositionally biased region" description="Gly residues" evidence="12">
    <location>
        <begin position="265"/>
        <end position="293"/>
    </location>
</feature>
<keyword evidence="2 9" id="KW-0547">Nucleotide-binding</keyword>
<dbReference type="PANTHER" id="PTHR46425:SF1">
    <property type="entry name" value="TRANSCRIPTION TERMINATION FACTOR RHO"/>
    <property type="match status" value="1"/>
</dbReference>
<comment type="caution">
    <text evidence="9">Lacks conserved residue(s) required for the propagation of feature annotation.</text>
</comment>
<dbReference type="GO" id="GO:0016787">
    <property type="term" value="F:hydrolase activity"/>
    <property type="evidence" value="ECO:0007669"/>
    <property type="project" value="UniProtKB-KW"/>
</dbReference>
<dbReference type="NCBIfam" id="NF006886">
    <property type="entry name" value="PRK09376.1"/>
    <property type="match status" value="1"/>
</dbReference>
<dbReference type="InterPro" id="IPR012340">
    <property type="entry name" value="NA-bd_OB-fold"/>
</dbReference>
<dbReference type="CDD" id="cd01128">
    <property type="entry name" value="rho_factor_C"/>
    <property type="match status" value="1"/>
</dbReference>
<dbReference type="GO" id="GO:0008186">
    <property type="term" value="F:ATP-dependent activity, acting on RNA"/>
    <property type="evidence" value="ECO:0007669"/>
    <property type="project" value="UniProtKB-UniRule"/>
</dbReference>
<evidence type="ECO:0000256" key="4">
    <source>
        <dbReference type="ARBA" id="ARBA00022806"/>
    </source>
</evidence>
<dbReference type="InterPro" id="IPR011112">
    <property type="entry name" value="Rho-like_N"/>
</dbReference>
<dbReference type="InterPro" id="IPR041703">
    <property type="entry name" value="Rho_factor_ATP-bd"/>
</dbReference>
<dbReference type="InterPro" id="IPR003593">
    <property type="entry name" value="AAA+_ATPase"/>
</dbReference>
<feature type="domain" description="Rho RNA-BD" evidence="13">
    <location>
        <begin position="361"/>
        <end position="446"/>
    </location>
</feature>
<evidence type="ECO:0000256" key="7">
    <source>
        <dbReference type="ARBA" id="ARBA00023015"/>
    </source>
</evidence>
<dbReference type="Gene3D" id="2.40.50.140">
    <property type="entry name" value="Nucleic acid-binding proteins"/>
    <property type="match status" value="1"/>
</dbReference>
<evidence type="ECO:0000259" key="13">
    <source>
        <dbReference type="PROSITE" id="PS51856"/>
    </source>
</evidence>
<keyword evidence="3 9" id="KW-0378">Hydrolase</keyword>
<evidence type="ECO:0000256" key="11">
    <source>
        <dbReference type="PROSITE-ProRule" id="PRU01203"/>
    </source>
</evidence>
<dbReference type="InterPro" id="IPR004665">
    <property type="entry name" value="Term_rho"/>
</dbReference>
<dbReference type="SMART" id="SM00357">
    <property type="entry name" value="CSP"/>
    <property type="match status" value="1"/>
</dbReference>
<keyword evidence="7 9" id="KW-0805">Transcription regulation</keyword>
<feature type="region of interest" description="Disordered" evidence="12">
    <location>
        <begin position="1"/>
        <end position="57"/>
    </location>
</feature>
<evidence type="ECO:0000256" key="12">
    <source>
        <dbReference type="SAM" id="MobiDB-lite"/>
    </source>
</evidence>
<dbReference type="GO" id="GO:0006353">
    <property type="term" value="P:DNA-templated transcription termination"/>
    <property type="evidence" value="ECO:0007669"/>
    <property type="project" value="UniProtKB-UniRule"/>
</dbReference>
<name>A0A7I7QXR0_9MYCO</name>
<feature type="compositionally biased region" description="Low complexity" evidence="12">
    <location>
        <begin position="98"/>
        <end position="134"/>
    </location>
</feature>
<dbReference type="InterPro" id="IPR011129">
    <property type="entry name" value="CSD"/>
</dbReference>
<dbReference type="Gene3D" id="3.40.50.300">
    <property type="entry name" value="P-loop containing nucleotide triphosphate hydrolases"/>
    <property type="match status" value="1"/>
</dbReference>
<dbReference type="FunFam" id="3.40.50.300:FF:000072">
    <property type="entry name" value="Transcription termination factor Rho"/>
    <property type="match status" value="1"/>
</dbReference>
<comment type="similarity">
    <text evidence="9 11">Belongs to the Rho family.</text>
</comment>
<feature type="compositionally biased region" description="Low complexity" evidence="12">
    <location>
        <begin position="14"/>
        <end position="34"/>
    </location>
</feature>
<keyword evidence="6 9" id="KW-0694">RNA-binding</keyword>
<feature type="binding site" evidence="9">
    <location>
        <begin position="489"/>
        <end position="494"/>
    </location>
    <ligand>
        <name>ATP</name>
        <dbReference type="ChEBI" id="CHEBI:30616"/>
    </ligand>
</feature>
<dbReference type="HAMAP" id="MF_01884">
    <property type="entry name" value="Rho"/>
    <property type="match status" value="1"/>
</dbReference>
<evidence type="ECO:0000313" key="15">
    <source>
        <dbReference type="Proteomes" id="UP000467193"/>
    </source>
</evidence>
<reference evidence="14 15" key="1">
    <citation type="journal article" date="2019" name="Emerg. Microbes Infect.">
        <title>Comprehensive subspecies identification of 175 nontuberculous mycobacteria species based on 7547 genomic profiles.</title>
        <authorList>
            <person name="Matsumoto Y."/>
            <person name="Kinjo T."/>
            <person name="Motooka D."/>
            <person name="Nabeya D."/>
            <person name="Jung N."/>
            <person name="Uechi K."/>
            <person name="Horii T."/>
            <person name="Iida T."/>
            <person name="Fujita J."/>
            <person name="Nakamura S."/>
        </authorList>
    </citation>
    <scope>NUCLEOTIDE SEQUENCE [LARGE SCALE GENOMIC DNA]</scope>
    <source>
        <strain evidence="14 15">JCM 17899</strain>
    </source>
</reference>
<dbReference type="InterPro" id="IPR027417">
    <property type="entry name" value="P-loop_NTPase"/>
</dbReference>
<dbReference type="Pfam" id="PF00006">
    <property type="entry name" value="ATP-synt_ab"/>
    <property type="match status" value="1"/>
</dbReference>
<feature type="compositionally biased region" description="Low complexity" evidence="12">
    <location>
        <begin position="248"/>
        <end position="264"/>
    </location>
</feature>
<comment type="subunit">
    <text evidence="9">Homohexamer. The homohexamer assembles into an open ring structure.</text>
</comment>
<dbReference type="Pfam" id="PF07498">
    <property type="entry name" value="Rho_N"/>
    <property type="match status" value="1"/>
</dbReference>
<dbReference type="SMART" id="SM00959">
    <property type="entry name" value="Rho_N"/>
    <property type="match status" value="1"/>
</dbReference>
<organism evidence="14 15">
    <name type="scientific">Mycolicibacterium sediminis</name>
    <dbReference type="NCBI Taxonomy" id="1286180"/>
    <lineage>
        <taxon>Bacteria</taxon>
        <taxon>Bacillati</taxon>
        <taxon>Actinomycetota</taxon>
        <taxon>Actinomycetes</taxon>
        <taxon>Mycobacteriales</taxon>
        <taxon>Mycobacteriaceae</taxon>
        <taxon>Mycolicibacterium</taxon>
    </lineage>
</organism>
<protein>
    <recommendedName>
        <fullName evidence="9 10">Transcription termination factor Rho</fullName>
        <ecNumber evidence="9 10">3.6.4.-</ecNumber>
    </recommendedName>
    <alternativeName>
        <fullName evidence="9">ATP-dependent helicase Rho</fullName>
    </alternativeName>
</protein>
<keyword evidence="1 9" id="KW-0806">Transcription termination</keyword>
<dbReference type="Pfam" id="PF07497">
    <property type="entry name" value="Rho_RNA_bind"/>
    <property type="match status" value="1"/>
</dbReference>
<feature type="compositionally biased region" description="Basic and acidic residues" evidence="12">
    <location>
        <begin position="83"/>
        <end position="97"/>
    </location>
</feature>
<proteinExistence type="inferred from homology"/>
<feature type="binding site" evidence="9">
    <location>
        <position position="532"/>
    </location>
    <ligand>
        <name>ATP</name>
        <dbReference type="ChEBI" id="CHEBI:30616"/>
    </ligand>
</feature>
<keyword evidence="8 9" id="KW-0804">Transcription</keyword>
<dbReference type="PROSITE" id="PS51856">
    <property type="entry name" value="RHO_RNA_BD"/>
    <property type="match status" value="1"/>
</dbReference>
<keyword evidence="4 9" id="KW-0347">Helicase</keyword>
<dbReference type="EMBL" id="AP022588">
    <property type="protein sequence ID" value="BBY31118.1"/>
    <property type="molecule type" value="Genomic_DNA"/>
</dbReference>
<evidence type="ECO:0000256" key="9">
    <source>
        <dbReference type="HAMAP-Rule" id="MF_01884"/>
    </source>
</evidence>
<dbReference type="KEGG" id="msei:MSEDJ_52140"/>
<accession>A0A7I7QXR0</accession>
<feature type="compositionally biased region" description="Gly residues" evidence="12">
    <location>
        <begin position="220"/>
        <end position="235"/>
    </location>
</feature>
<evidence type="ECO:0000256" key="8">
    <source>
        <dbReference type="ARBA" id="ARBA00023163"/>
    </source>
</evidence>
<dbReference type="GO" id="GO:0003723">
    <property type="term" value="F:RNA binding"/>
    <property type="evidence" value="ECO:0007669"/>
    <property type="project" value="UniProtKB-UniRule"/>
</dbReference>
<dbReference type="AlphaFoldDB" id="A0A7I7QXR0"/>
<dbReference type="PANTHER" id="PTHR46425">
    <property type="entry name" value="TRANSCRIPTION TERMINATION FACTOR RHO"/>
    <property type="match status" value="1"/>
</dbReference>
<dbReference type="SUPFAM" id="SSF52540">
    <property type="entry name" value="P-loop containing nucleoside triphosphate hydrolases"/>
    <property type="match status" value="1"/>
</dbReference>
<keyword evidence="5 9" id="KW-0067">ATP-binding</keyword>
<dbReference type="Proteomes" id="UP000467193">
    <property type="component" value="Chromosome"/>
</dbReference>
<dbReference type="InterPro" id="IPR036269">
    <property type="entry name" value="Rho_N_sf"/>
</dbReference>
<gene>
    <name evidence="9" type="primary">rho</name>
    <name evidence="14" type="ORF">MSEDJ_52140</name>
</gene>
<evidence type="ECO:0000256" key="3">
    <source>
        <dbReference type="ARBA" id="ARBA00022801"/>
    </source>
</evidence>
<dbReference type="GO" id="GO:0004386">
    <property type="term" value="F:helicase activity"/>
    <property type="evidence" value="ECO:0007669"/>
    <property type="project" value="UniProtKB-UniRule"/>
</dbReference>
<evidence type="ECO:0000256" key="1">
    <source>
        <dbReference type="ARBA" id="ARBA00022472"/>
    </source>
</evidence>